<evidence type="ECO:0000256" key="3">
    <source>
        <dbReference type="ARBA" id="ARBA00023186"/>
    </source>
</evidence>
<comment type="caution">
    <text evidence="4">The sequence shown here is derived from an EMBL/GenBank/DDBJ whole genome shotgun (WGS) entry which is preliminary data.</text>
</comment>
<evidence type="ECO:0000313" key="4">
    <source>
        <dbReference type="EMBL" id="RDV05452.1"/>
    </source>
</evidence>
<dbReference type="SUPFAM" id="SSF160909">
    <property type="entry name" value="ATP12-like"/>
    <property type="match status" value="1"/>
</dbReference>
<comment type="similarity">
    <text evidence="1">Belongs to the ATP12 family.</text>
</comment>
<dbReference type="PANTHER" id="PTHR21013:SF10">
    <property type="entry name" value="ATP SYNTHASE MITOCHONDRIAL F1 COMPLEX ASSEMBLY FACTOR 2"/>
    <property type="match status" value="1"/>
</dbReference>
<dbReference type="Proteomes" id="UP000263993">
    <property type="component" value="Unassembled WGS sequence"/>
</dbReference>
<dbReference type="Pfam" id="PF07542">
    <property type="entry name" value="ATP12"/>
    <property type="match status" value="1"/>
</dbReference>
<dbReference type="OrthoDB" id="9797825at2"/>
<reference evidence="5" key="1">
    <citation type="submission" date="2018-08" db="EMBL/GenBank/DDBJ databases">
        <authorList>
            <person name="Kim S.-J."/>
            <person name="Jung G.-Y."/>
        </authorList>
    </citation>
    <scope>NUCLEOTIDE SEQUENCE [LARGE SCALE GENOMIC DNA]</scope>
    <source>
        <strain evidence="5">GY_H</strain>
    </source>
</reference>
<keyword evidence="3" id="KW-0143">Chaperone</keyword>
<dbReference type="Gene3D" id="1.10.3580.10">
    <property type="entry name" value="ATP12 ATPase"/>
    <property type="match status" value="1"/>
</dbReference>
<keyword evidence="5" id="KW-1185">Reference proteome</keyword>
<evidence type="ECO:0000256" key="1">
    <source>
        <dbReference type="ARBA" id="ARBA00008231"/>
    </source>
</evidence>
<dbReference type="GO" id="GO:0043461">
    <property type="term" value="P:proton-transporting ATP synthase complex assembly"/>
    <property type="evidence" value="ECO:0007669"/>
    <property type="project" value="InterPro"/>
</dbReference>
<dbReference type="InterPro" id="IPR023335">
    <property type="entry name" value="ATP12_ortho_dom_sf"/>
</dbReference>
<dbReference type="InterPro" id="IPR042272">
    <property type="entry name" value="ATP12_ATP_synth-F1-assembly_N"/>
</dbReference>
<evidence type="ECO:0000313" key="5">
    <source>
        <dbReference type="Proteomes" id="UP000263993"/>
    </source>
</evidence>
<proteinExistence type="inferred from homology"/>
<dbReference type="EMBL" id="QRGO01000001">
    <property type="protein sequence ID" value="RDV05452.1"/>
    <property type="molecule type" value="Genomic_DNA"/>
</dbReference>
<keyword evidence="2" id="KW-0809">Transit peptide</keyword>
<sequence>MRDIFNDIFENQPKDPMVSARQGAKTPLRKRFYKEARAGEAGQQGHPLLLDGKPVMTPARRPLLAPSPVLADALAGEWQAQEIEIDPARMPLTRLANVIVDGIVPAPAAVADEIGKYLGSDLLCYRAHEPAGLVARQNELWNPVLDWARDDLGARFVLIEGIVFAEQPREAIEAARKVIPVDSSDLKNIWRLGAMASVTTITGSALIALALNAGAFGADALWAAAHVDEDFQMSQWGRYEAAIERRAARFAEYEAAAKVLKLV</sequence>
<dbReference type="RefSeq" id="WP_115517475.1">
    <property type="nucleotide sequence ID" value="NZ_QRGO01000001.1"/>
</dbReference>
<evidence type="ECO:0000256" key="2">
    <source>
        <dbReference type="ARBA" id="ARBA00022946"/>
    </source>
</evidence>
<protein>
    <submittedName>
        <fullName evidence="4">ATPase</fullName>
    </submittedName>
</protein>
<dbReference type="Gene3D" id="3.30.2180.10">
    <property type="entry name" value="ATP12-like"/>
    <property type="match status" value="1"/>
</dbReference>
<dbReference type="PANTHER" id="PTHR21013">
    <property type="entry name" value="ATP SYNTHASE MITOCHONDRIAL F1 COMPLEX ASSEMBLY FACTOR 2/ATP12 PROTEIN, MITOCHONDRIAL PRECURSOR"/>
    <property type="match status" value="1"/>
</dbReference>
<gene>
    <name evidence="4" type="ORF">DXH78_13225</name>
</gene>
<organism evidence="4 5">
    <name type="scientific">Undibacter mobilis</name>
    <dbReference type="NCBI Taxonomy" id="2292256"/>
    <lineage>
        <taxon>Bacteria</taxon>
        <taxon>Pseudomonadati</taxon>
        <taxon>Pseudomonadota</taxon>
        <taxon>Alphaproteobacteria</taxon>
        <taxon>Hyphomicrobiales</taxon>
        <taxon>Nitrobacteraceae</taxon>
        <taxon>Undibacter</taxon>
    </lineage>
</organism>
<accession>A0A371BCY7</accession>
<name>A0A371BCY7_9BRAD</name>
<dbReference type="AlphaFoldDB" id="A0A371BCY7"/>
<dbReference type="InterPro" id="IPR011419">
    <property type="entry name" value="ATP12_ATP_synth-F1-assembly"/>
</dbReference>